<evidence type="ECO:0000313" key="1">
    <source>
        <dbReference type="EMBL" id="KAG5377998.1"/>
    </source>
</evidence>
<gene>
    <name evidence="1" type="primary">A07p003410.1_BraROA</name>
    <name evidence="1" type="ORF">IGI04_025840</name>
</gene>
<dbReference type="EMBL" id="JADBGQ010000009">
    <property type="protein sequence ID" value="KAG5377998.1"/>
    <property type="molecule type" value="Genomic_DNA"/>
</dbReference>
<proteinExistence type="predicted"/>
<protein>
    <submittedName>
        <fullName evidence="1">Uncharacterized protein</fullName>
    </submittedName>
</protein>
<organism evidence="1 2">
    <name type="scientific">Brassica rapa subsp. trilocularis</name>
    <dbReference type="NCBI Taxonomy" id="1813537"/>
    <lineage>
        <taxon>Eukaryota</taxon>
        <taxon>Viridiplantae</taxon>
        <taxon>Streptophyta</taxon>
        <taxon>Embryophyta</taxon>
        <taxon>Tracheophyta</taxon>
        <taxon>Spermatophyta</taxon>
        <taxon>Magnoliopsida</taxon>
        <taxon>eudicotyledons</taxon>
        <taxon>Gunneridae</taxon>
        <taxon>Pentapetalae</taxon>
        <taxon>rosids</taxon>
        <taxon>malvids</taxon>
        <taxon>Brassicales</taxon>
        <taxon>Brassicaceae</taxon>
        <taxon>Brassiceae</taxon>
        <taxon>Brassica</taxon>
    </lineage>
</organism>
<dbReference type="Proteomes" id="UP000823674">
    <property type="component" value="Chromosome A07"/>
</dbReference>
<sequence>MKILNRTNRVEAHTCGLDVGERKEEEEENKQRKKDVVVVLSRETRETAVEVKRGQIALSPSQLARDAVLVSKLFSGARCKTKPTLMWVITSPIEIGMVIFRRVSGWTVVMQSMISWSLLGLEALLYSG</sequence>
<accession>A0ABQ7KY61</accession>
<reference evidence="1 2" key="1">
    <citation type="submission" date="2021-03" db="EMBL/GenBank/DDBJ databases">
        <authorList>
            <person name="King G.J."/>
            <person name="Bancroft I."/>
            <person name="Baten A."/>
            <person name="Bloomfield J."/>
            <person name="Borpatragohain P."/>
            <person name="He Z."/>
            <person name="Irish N."/>
            <person name="Irwin J."/>
            <person name="Liu K."/>
            <person name="Mauleon R.P."/>
            <person name="Moore J."/>
            <person name="Morris R."/>
            <person name="Ostergaard L."/>
            <person name="Wang B."/>
            <person name="Wells R."/>
        </authorList>
    </citation>
    <scope>NUCLEOTIDE SEQUENCE [LARGE SCALE GENOMIC DNA]</scope>
    <source>
        <strain evidence="1">R-o-18</strain>
        <tissue evidence="1">Leaf</tissue>
    </source>
</reference>
<comment type="caution">
    <text evidence="1">The sequence shown here is derived from an EMBL/GenBank/DDBJ whole genome shotgun (WGS) entry which is preliminary data.</text>
</comment>
<keyword evidence="2" id="KW-1185">Reference proteome</keyword>
<name>A0ABQ7KY61_BRACM</name>
<evidence type="ECO:0000313" key="2">
    <source>
        <dbReference type="Proteomes" id="UP000823674"/>
    </source>
</evidence>